<dbReference type="SUPFAM" id="SSF52172">
    <property type="entry name" value="CheY-like"/>
    <property type="match status" value="1"/>
</dbReference>
<evidence type="ECO:0000256" key="6">
    <source>
        <dbReference type="ARBA" id="ARBA00023163"/>
    </source>
</evidence>
<dbReference type="Pfam" id="PF00512">
    <property type="entry name" value="HisKA"/>
    <property type="match status" value="1"/>
</dbReference>
<dbReference type="InterPro" id="IPR009057">
    <property type="entry name" value="Homeodomain-like_sf"/>
</dbReference>
<dbReference type="InterPro" id="IPR011006">
    <property type="entry name" value="CheY-like_superfamily"/>
</dbReference>
<dbReference type="EC" id="2.7.13.3" evidence="2"/>
<sequence length="1359" mass="152537">MKYKVFWILLLLFSADLFAQDIDLHFVNFGSREGLSSSTVNAIIKDKYGFMWFATDDGLNKFDGLRFTVYRHNVNDSTTLRSNRVLGLYEDKDGNVWVGTSASLSLYNRSRNTFEHINLTYGNAARVMCGDKQGNLWVGGYGGVFRYNHSTGVVKRYVVEDPVPGHLASNTVTSLFEDNHGRMWIGTNAGLQLYQPATDQFLLFAAGPNTGSISDNIIKAILQDQRGDLWIGTNDGGLNKFIASDSSFVRYMHADADPYSIRSNRIYCLAADPEGKLWVGTENGLDIFDPQTGRAQRVVNDARNKFSLKGKSLRSFYIDTAGIYWVGTFQSGVSKYDKNLTSFALVQSNPFDPSGLSSPKVTSFAEAPGGKIYVGTDDGGLSLYNPFTGLFKKISLGETPLTILSMERSGDDLWVGTYRQGIFVMNTITGRIRHFTKEDGVSGLSNNEIFALKRDRYGNVWAGTNGQSVDIFDPKTGKFQKFEEYIHGATGDKPATLAFVRAIEEDNAGNIWIASTGRGIDVFNPVLKTLKIYNRGNTGLQIEDIHTFLATTDGRVWLGTAGNGLYYFDASTAGIKSVETSQRVPNSMIFKILQDEAGRIWFSTNKGISSLDVKTKSLRNYTYENGLQQSSFAPGAGLRTSGGELYFGGLEGFNHFVPAKLHYNQNIPKVVFTGLKVDNQDVLPGNAIIDSDISVAEKIRLKYRQNFSVDFTALDFTNPTECQYSYFLEGFDKKWNEVGALKTVVFTNLDPGNYKLLVKATSLNEGWSTEAKVIFIYIKPPFWRTAYAYILYALVAGLILWAIRYRGIQKLKRKFADEQERLRIKQMIEDERKEAERQREFDQAKIKFLTNLSHEFRTPISLISGPVENLLDKETNREKAGQLNMVKRNARRLLNLVNQLLDFRKLEEKELKLNTVQADLVAFVRDVSEAFKDLADRRRIRFALNSSVESYYTVFDKDKIERVLFNLLSNAFKFTGADGEVTVMIGRASPGKEGVMIHIMDTGIGMSAEDRDKIFERFFQGETSADVMNQGSGIGLSITKEFVRLHGGSIDVNSILGKGSDFVVSLPLQELEAVRPLLVQSSGELIEEAIVNAEDEQMTFKSDELLKVLLIEDNEDFRVYLRDHLKAHYKVIEAADGKEGWQKALSSHPHVIISDISMPQMDGITLSNKIKADKRTAHIPIILLTAMTGDANQLKGLKTGASDYLTKPFSADILKVKIRNILLLSHQLKETYERRLKVDTAPVEVQSENDKLLLKITEYIEEKLDADDLSVEQLSKHLFMSRATLYNKVVDLTGETPVEFIRSVRLNKAAEFLENTDMRIVEISYAVGFATPSYFTKAFKLKFNLSPSEYAAQKKKKSE</sequence>
<feature type="coiled-coil region" evidence="8">
    <location>
        <begin position="825"/>
        <end position="852"/>
    </location>
</feature>
<dbReference type="PANTHER" id="PTHR43547">
    <property type="entry name" value="TWO-COMPONENT HISTIDINE KINASE"/>
    <property type="match status" value="1"/>
</dbReference>
<dbReference type="SUPFAM" id="SSF63829">
    <property type="entry name" value="Calcium-dependent phosphotriesterase"/>
    <property type="match status" value="3"/>
</dbReference>
<dbReference type="Gene3D" id="2.130.10.10">
    <property type="entry name" value="YVTN repeat-like/Quinoprotein amine dehydrogenase"/>
    <property type="match status" value="4"/>
</dbReference>
<dbReference type="InterPro" id="IPR013783">
    <property type="entry name" value="Ig-like_fold"/>
</dbReference>
<evidence type="ECO:0000256" key="2">
    <source>
        <dbReference type="ARBA" id="ARBA00012438"/>
    </source>
</evidence>
<keyword evidence="10" id="KW-0732">Signal</keyword>
<dbReference type="PROSITE" id="PS00041">
    <property type="entry name" value="HTH_ARAC_FAMILY_1"/>
    <property type="match status" value="1"/>
</dbReference>
<dbReference type="Pfam" id="PF00072">
    <property type="entry name" value="Response_reg"/>
    <property type="match status" value="1"/>
</dbReference>
<dbReference type="InterPro" id="IPR005467">
    <property type="entry name" value="His_kinase_dom"/>
</dbReference>
<dbReference type="CDD" id="cd17574">
    <property type="entry name" value="REC_OmpR"/>
    <property type="match status" value="1"/>
</dbReference>
<evidence type="ECO:0000256" key="10">
    <source>
        <dbReference type="SAM" id="SignalP"/>
    </source>
</evidence>
<dbReference type="InterPro" id="IPR004358">
    <property type="entry name" value="Sig_transdc_His_kin-like_C"/>
</dbReference>
<dbReference type="SMART" id="SM00448">
    <property type="entry name" value="REC"/>
    <property type="match status" value="1"/>
</dbReference>
<dbReference type="InterPro" id="IPR036890">
    <property type="entry name" value="HATPase_C_sf"/>
</dbReference>
<dbReference type="Pfam" id="PF07495">
    <property type="entry name" value="Y_Y_Y"/>
    <property type="match status" value="1"/>
</dbReference>
<keyword evidence="9" id="KW-0472">Membrane</keyword>
<dbReference type="SMART" id="SM00387">
    <property type="entry name" value="HATPase_c"/>
    <property type="match status" value="1"/>
</dbReference>
<feature type="domain" description="Histidine kinase" evidence="12">
    <location>
        <begin position="851"/>
        <end position="1070"/>
    </location>
</feature>
<dbReference type="InterPro" id="IPR015943">
    <property type="entry name" value="WD40/YVTN_repeat-like_dom_sf"/>
</dbReference>
<dbReference type="InterPro" id="IPR001789">
    <property type="entry name" value="Sig_transdc_resp-reg_receiver"/>
</dbReference>
<dbReference type="CDD" id="cd00082">
    <property type="entry name" value="HisKA"/>
    <property type="match status" value="1"/>
</dbReference>
<dbReference type="SMART" id="SM00388">
    <property type="entry name" value="HisKA"/>
    <property type="match status" value="1"/>
</dbReference>
<keyword evidence="6" id="KW-0804">Transcription</keyword>
<comment type="catalytic activity">
    <reaction evidence="1">
        <text>ATP + protein L-histidine = ADP + protein N-phospho-L-histidine.</text>
        <dbReference type="EC" id="2.7.13.3"/>
    </reaction>
</comment>
<keyword evidence="9" id="KW-0812">Transmembrane</keyword>
<dbReference type="EMBL" id="JAKLTR010000012">
    <property type="protein sequence ID" value="MCG2616232.1"/>
    <property type="molecule type" value="Genomic_DNA"/>
</dbReference>
<dbReference type="InterPro" id="IPR003594">
    <property type="entry name" value="HATPase_dom"/>
</dbReference>
<evidence type="ECO:0000259" key="13">
    <source>
        <dbReference type="PROSITE" id="PS50110"/>
    </source>
</evidence>
<dbReference type="Proteomes" id="UP001165367">
    <property type="component" value="Unassembled WGS sequence"/>
</dbReference>
<dbReference type="GO" id="GO:0005524">
    <property type="term" value="F:ATP binding"/>
    <property type="evidence" value="ECO:0007669"/>
    <property type="project" value="UniProtKB-KW"/>
</dbReference>
<feature type="domain" description="Response regulatory" evidence="13">
    <location>
        <begin position="1107"/>
        <end position="1222"/>
    </location>
</feature>
<keyword evidence="14" id="KW-0067">ATP-binding</keyword>
<keyword evidence="15" id="KW-1185">Reference proteome</keyword>
<dbReference type="PROSITE" id="PS01124">
    <property type="entry name" value="HTH_ARAC_FAMILY_2"/>
    <property type="match status" value="1"/>
</dbReference>
<dbReference type="SUPFAM" id="SSF47384">
    <property type="entry name" value="Homodimeric domain of signal transducing histidine kinase"/>
    <property type="match status" value="1"/>
</dbReference>
<feature type="chain" id="PRO_5045719677" description="histidine kinase" evidence="10">
    <location>
        <begin position="20"/>
        <end position="1359"/>
    </location>
</feature>
<dbReference type="InterPro" id="IPR003661">
    <property type="entry name" value="HisK_dim/P_dom"/>
</dbReference>
<dbReference type="SUPFAM" id="SSF55874">
    <property type="entry name" value="ATPase domain of HSP90 chaperone/DNA topoisomerase II/histidine kinase"/>
    <property type="match status" value="1"/>
</dbReference>
<dbReference type="Pfam" id="PF12833">
    <property type="entry name" value="HTH_18"/>
    <property type="match status" value="1"/>
</dbReference>
<protein>
    <recommendedName>
        <fullName evidence="2">histidine kinase</fullName>
        <ecNumber evidence="2">2.7.13.3</ecNumber>
    </recommendedName>
</protein>
<dbReference type="Pfam" id="PF07494">
    <property type="entry name" value="Reg_prop"/>
    <property type="match status" value="6"/>
</dbReference>
<dbReference type="PROSITE" id="PS50109">
    <property type="entry name" value="HIS_KIN"/>
    <property type="match status" value="1"/>
</dbReference>
<feature type="transmembrane region" description="Helical" evidence="9">
    <location>
        <begin position="786"/>
        <end position="803"/>
    </location>
</feature>
<gene>
    <name evidence="14" type="ORF">LZZ85_18180</name>
</gene>
<dbReference type="InterPro" id="IPR011110">
    <property type="entry name" value="Reg_prop"/>
</dbReference>
<dbReference type="Gene3D" id="2.60.40.10">
    <property type="entry name" value="Immunoglobulins"/>
    <property type="match status" value="1"/>
</dbReference>
<feature type="signal peptide" evidence="10">
    <location>
        <begin position="1"/>
        <end position="19"/>
    </location>
</feature>
<dbReference type="Gene3D" id="1.10.10.60">
    <property type="entry name" value="Homeodomain-like"/>
    <property type="match status" value="1"/>
</dbReference>
<keyword evidence="14" id="KW-0547">Nucleotide-binding</keyword>
<evidence type="ECO:0000256" key="4">
    <source>
        <dbReference type="ARBA" id="ARBA00023015"/>
    </source>
</evidence>
<dbReference type="InterPro" id="IPR011123">
    <property type="entry name" value="Y_Y_Y"/>
</dbReference>
<dbReference type="InterPro" id="IPR036097">
    <property type="entry name" value="HisK_dim/P_sf"/>
</dbReference>
<dbReference type="InterPro" id="IPR018062">
    <property type="entry name" value="HTH_AraC-typ_CS"/>
</dbReference>
<keyword evidence="3 7" id="KW-0597">Phosphoprotein</keyword>
<dbReference type="PANTHER" id="PTHR43547:SF2">
    <property type="entry name" value="HYBRID SIGNAL TRANSDUCTION HISTIDINE KINASE C"/>
    <property type="match status" value="1"/>
</dbReference>
<evidence type="ECO:0000256" key="1">
    <source>
        <dbReference type="ARBA" id="ARBA00000085"/>
    </source>
</evidence>
<evidence type="ECO:0000256" key="8">
    <source>
        <dbReference type="SAM" id="Coils"/>
    </source>
</evidence>
<dbReference type="Gene3D" id="3.40.50.2300">
    <property type="match status" value="1"/>
</dbReference>
<feature type="modified residue" description="4-aspartylphosphate" evidence="7">
    <location>
        <position position="1155"/>
    </location>
</feature>
<comment type="caution">
    <text evidence="14">The sequence shown here is derived from an EMBL/GenBank/DDBJ whole genome shotgun (WGS) entry which is preliminary data.</text>
</comment>
<evidence type="ECO:0000256" key="9">
    <source>
        <dbReference type="SAM" id="Phobius"/>
    </source>
</evidence>
<keyword evidence="4" id="KW-0805">Transcription regulation</keyword>
<dbReference type="Gene3D" id="3.30.565.10">
    <property type="entry name" value="Histidine kinase-like ATPase, C-terminal domain"/>
    <property type="match status" value="1"/>
</dbReference>
<dbReference type="Pfam" id="PF02518">
    <property type="entry name" value="HATPase_c"/>
    <property type="match status" value="1"/>
</dbReference>
<evidence type="ECO:0000313" key="14">
    <source>
        <dbReference type="EMBL" id="MCG2616232.1"/>
    </source>
</evidence>
<dbReference type="PRINTS" id="PR00344">
    <property type="entry name" value="BCTRLSENSOR"/>
</dbReference>
<dbReference type="SMART" id="SM00342">
    <property type="entry name" value="HTH_ARAC"/>
    <property type="match status" value="1"/>
</dbReference>
<name>A0ABS9KVC6_9BACT</name>
<dbReference type="SUPFAM" id="SSF46689">
    <property type="entry name" value="Homeodomain-like"/>
    <property type="match status" value="1"/>
</dbReference>
<feature type="domain" description="HTH araC/xylS-type" evidence="11">
    <location>
        <begin position="1254"/>
        <end position="1353"/>
    </location>
</feature>
<dbReference type="PROSITE" id="PS50110">
    <property type="entry name" value="RESPONSE_REGULATORY"/>
    <property type="match status" value="1"/>
</dbReference>
<evidence type="ECO:0000313" key="15">
    <source>
        <dbReference type="Proteomes" id="UP001165367"/>
    </source>
</evidence>
<evidence type="ECO:0000256" key="5">
    <source>
        <dbReference type="ARBA" id="ARBA00023125"/>
    </source>
</evidence>
<keyword evidence="5" id="KW-0238">DNA-binding</keyword>
<evidence type="ECO:0000256" key="3">
    <source>
        <dbReference type="ARBA" id="ARBA00022553"/>
    </source>
</evidence>
<organism evidence="14 15">
    <name type="scientific">Terrimonas ginsenosidimutans</name>
    <dbReference type="NCBI Taxonomy" id="2908004"/>
    <lineage>
        <taxon>Bacteria</taxon>
        <taxon>Pseudomonadati</taxon>
        <taxon>Bacteroidota</taxon>
        <taxon>Chitinophagia</taxon>
        <taxon>Chitinophagales</taxon>
        <taxon>Chitinophagaceae</taxon>
        <taxon>Terrimonas</taxon>
    </lineage>
</organism>
<proteinExistence type="predicted"/>
<dbReference type="RefSeq" id="WP_237874769.1">
    <property type="nucleotide sequence ID" value="NZ_JAKLTR010000012.1"/>
</dbReference>
<reference evidence="14" key="1">
    <citation type="submission" date="2022-01" db="EMBL/GenBank/DDBJ databases">
        <authorList>
            <person name="Jo J.-H."/>
            <person name="Im W.-T."/>
        </authorList>
    </citation>
    <scope>NUCLEOTIDE SEQUENCE</scope>
    <source>
        <strain evidence="14">NA20</strain>
    </source>
</reference>
<keyword evidence="8" id="KW-0175">Coiled coil</keyword>
<dbReference type="InterPro" id="IPR018060">
    <property type="entry name" value="HTH_AraC"/>
</dbReference>
<keyword evidence="9" id="KW-1133">Transmembrane helix</keyword>
<evidence type="ECO:0000259" key="12">
    <source>
        <dbReference type="PROSITE" id="PS50109"/>
    </source>
</evidence>
<dbReference type="Gene3D" id="1.10.287.130">
    <property type="match status" value="1"/>
</dbReference>
<evidence type="ECO:0000259" key="11">
    <source>
        <dbReference type="PROSITE" id="PS01124"/>
    </source>
</evidence>
<accession>A0ABS9KVC6</accession>
<evidence type="ECO:0000256" key="7">
    <source>
        <dbReference type="PROSITE-ProRule" id="PRU00169"/>
    </source>
</evidence>